<dbReference type="HAMAP" id="MF_00469">
    <property type="entry name" value="TrhO"/>
    <property type="match status" value="1"/>
</dbReference>
<feature type="domain" description="Rhodanese" evidence="2">
    <location>
        <begin position="122"/>
        <end position="216"/>
    </location>
</feature>
<dbReference type="RefSeq" id="WP_193991989.1">
    <property type="nucleotide sequence ID" value="NZ_JADEXP010000037.1"/>
</dbReference>
<dbReference type="PANTHER" id="PTHR43268">
    <property type="entry name" value="THIOSULFATE SULFURTRANSFERASE/RHODANESE-LIKE DOMAIN-CONTAINING PROTEIN 2"/>
    <property type="match status" value="1"/>
</dbReference>
<protein>
    <recommendedName>
        <fullName evidence="1">tRNA uridine(34) hydroxylase</fullName>
        <ecNumber evidence="1">1.14.-.-</ecNumber>
    </recommendedName>
    <alternativeName>
        <fullName evidence="1">tRNA hydroxylation protein O</fullName>
    </alternativeName>
</protein>
<dbReference type="InterPro" id="IPR020936">
    <property type="entry name" value="TrhO"/>
</dbReference>
<dbReference type="Proteomes" id="UP000615026">
    <property type="component" value="Unassembled WGS sequence"/>
</dbReference>
<dbReference type="InterPro" id="IPR036873">
    <property type="entry name" value="Rhodanese-like_dom_sf"/>
</dbReference>
<comment type="caution">
    <text evidence="3">The sequence shown here is derived from an EMBL/GenBank/DDBJ whole genome shotgun (WGS) entry which is preliminary data.</text>
</comment>
<evidence type="ECO:0000313" key="4">
    <source>
        <dbReference type="Proteomes" id="UP000615026"/>
    </source>
</evidence>
<dbReference type="InterPro" id="IPR040503">
    <property type="entry name" value="TRHO_N"/>
</dbReference>
<dbReference type="SUPFAM" id="SSF52821">
    <property type="entry name" value="Rhodanese/Cell cycle control phosphatase"/>
    <property type="match status" value="1"/>
</dbReference>
<comment type="function">
    <text evidence="1">Catalyzes oxygen-dependent 5-hydroxyuridine (ho5U) modification at position 34 in tRNAs.</text>
</comment>
<dbReference type="NCBIfam" id="NF001135">
    <property type="entry name" value="PRK00142.1-3"/>
    <property type="match status" value="1"/>
</dbReference>
<dbReference type="Gene3D" id="3.40.250.10">
    <property type="entry name" value="Rhodanese-like domain"/>
    <property type="match status" value="1"/>
</dbReference>
<comment type="similarity">
    <text evidence="1">Belongs to the TrhO family.</text>
</comment>
<keyword evidence="1" id="KW-0819">tRNA processing</keyword>
<proteinExistence type="inferred from homology"/>
<dbReference type="CDD" id="cd01518">
    <property type="entry name" value="RHOD_YceA"/>
    <property type="match status" value="1"/>
</dbReference>
<dbReference type="NCBIfam" id="NF001136">
    <property type="entry name" value="PRK00142.1-4"/>
    <property type="match status" value="1"/>
</dbReference>
<evidence type="ECO:0000256" key="1">
    <source>
        <dbReference type="HAMAP-Rule" id="MF_00469"/>
    </source>
</evidence>
<dbReference type="AlphaFoldDB" id="A0A928X2T1"/>
<name>A0A928X2T1_LEPEC</name>
<evidence type="ECO:0000313" key="3">
    <source>
        <dbReference type="EMBL" id="MBE9066316.1"/>
    </source>
</evidence>
<keyword evidence="1" id="KW-0560">Oxidoreductase</keyword>
<organism evidence="3 4">
    <name type="scientific">Leptolyngbya cf. ectocarpi LEGE 11479</name>
    <dbReference type="NCBI Taxonomy" id="1828722"/>
    <lineage>
        <taxon>Bacteria</taxon>
        <taxon>Bacillati</taxon>
        <taxon>Cyanobacteriota</taxon>
        <taxon>Cyanophyceae</taxon>
        <taxon>Leptolyngbyales</taxon>
        <taxon>Leptolyngbyaceae</taxon>
        <taxon>Leptolyngbya group</taxon>
        <taxon>Leptolyngbya</taxon>
    </lineage>
</organism>
<dbReference type="GO" id="GO:0016705">
    <property type="term" value="F:oxidoreductase activity, acting on paired donors, with incorporation or reduction of molecular oxygen"/>
    <property type="evidence" value="ECO:0007669"/>
    <property type="project" value="UniProtKB-UniRule"/>
</dbReference>
<dbReference type="SMART" id="SM00450">
    <property type="entry name" value="RHOD"/>
    <property type="match status" value="1"/>
</dbReference>
<dbReference type="PANTHER" id="PTHR43268:SF3">
    <property type="entry name" value="RHODANESE-LIKE DOMAIN-CONTAINING PROTEIN 7-RELATED"/>
    <property type="match status" value="1"/>
</dbReference>
<accession>A0A928X2T1</accession>
<evidence type="ECO:0000259" key="2">
    <source>
        <dbReference type="PROSITE" id="PS50206"/>
    </source>
</evidence>
<gene>
    <name evidence="1" type="primary">trhO</name>
    <name evidence="3" type="ORF">IQ260_06590</name>
</gene>
<sequence>MPWSVITFYKFVHLNDFAELRQPLVTLCQANKIKGTILLAQEGINATLAGTDKNLEAVLAHLKQDPRLADLTHKTSWAEAQPFERMKVKLKKEIVTLGQPEVSPTKKVGTYVEPQDWNQVISDPDVMVVDTRNHYEVDIGTFQGAVNPETNSFREFPDYTTEQLDPTKHKKVAMFCTGGIRCEKASSYLLERGFEQVYHLKGGILKYLEEVPVDESLWEGECFVFDERVTVQHGLAPGSYAMCHGCGHPISPQDTQSSHYEVGIACPHCYDKLTEDQRIRFAERVKQRQLEKQRTYLEIERPPNC</sequence>
<dbReference type="EMBL" id="JADEXP010000037">
    <property type="protein sequence ID" value="MBE9066316.1"/>
    <property type="molecule type" value="Genomic_DNA"/>
</dbReference>
<dbReference type="Pfam" id="PF17773">
    <property type="entry name" value="UPF0176_N"/>
    <property type="match status" value="1"/>
</dbReference>
<dbReference type="GO" id="GO:0006400">
    <property type="term" value="P:tRNA modification"/>
    <property type="evidence" value="ECO:0007669"/>
    <property type="project" value="UniProtKB-UniRule"/>
</dbReference>
<dbReference type="InterPro" id="IPR001763">
    <property type="entry name" value="Rhodanese-like_dom"/>
</dbReference>
<dbReference type="Gene3D" id="3.30.70.100">
    <property type="match status" value="1"/>
</dbReference>
<dbReference type="PROSITE" id="PS50206">
    <property type="entry name" value="RHODANESE_3"/>
    <property type="match status" value="1"/>
</dbReference>
<keyword evidence="4" id="KW-1185">Reference proteome</keyword>
<reference evidence="3" key="1">
    <citation type="submission" date="2020-10" db="EMBL/GenBank/DDBJ databases">
        <authorList>
            <person name="Castelo-Branco R."/>
            <person name="Eusebio N."/>
            <person name="Adriana R."/>
            <person name="Vieira A."/>
            <person name="Brugerolle De Fraissinette N."/>
            <person name="Rezende De Castro R."/>
            <person name="Schneider M.P."/>
            <person name="Vasconcelos V."/>
            <person name="Leao P.N."/>
        </authorList>
    </citation>
    <scope>NUCLEOTIDE SEQUENCE</scope>
    <source>
        <strain evidence="3">LEGE 11479</strain>
    </source>
</reference>
<dbReference type="Pfam" id="PF00581">
    <property type="entry name" value="Rhodanese"/>
    <property type="match status" value="1"/>
</dbReference>
<comment type="catalytic activity">
    <reaction evidence="1">
        <text>uridine(34) in tRNA + AH2 + O2 = 5-hydroxyuridine(34) in tRNA + A + H2O</text>
        <dbReference type="Rhea" id="RHEA:64224"/>
        <dbReference type="Rhea" id="RHEA-COMP:11727"/>
        <dbReference type="Rhea" id="RHEA-COMP:13381"/>
        <dbReference type="ChEBI" id="CHEBI:13193"/>
        <dbReference type="ChEBI" id="CHEBI:15377"/>
        <dbReference type="ChEBI" id="CHEBI:15379"/>
        <dbReference type="ChEBI" id="CHEBI:17499"/>
        <dbReference type="ChEBI" id="CHEBI:65315"/>
        <dbReference type="ChEBI" id="CHEBI:136877"/>
    </reaction>
</comment>
<dbReference type="EC" id="1.14.-.-" evidence="1"/>